<feature type="compositionally biased region" description="Basic residues" evidence="1">
    <location>
        <begin position="642"/>
        <end position="652"/>
    </location>
</feature>
<sequence>MACPFIPCASLLLCHWVFGQRFMFQFTKAEGTPYYVHCLQCDLVQHLKLPEALEPAPFSLRALLAHIQLFPPQQNQPATPASDAVLLCLVTRLPWFTFFRDTVHAFNTVYQRSNYDRSVLEACLTKLSDALKEDCSQPTGMQSYPHPFLPFLCDNPPPCTDLLLALPHDVQVTLRVPDGQRSPVISELPLVGTLPRCLSWHNVFHLLAALQAERRILITSSDLNRLTCACFGCTLSVFPMQWQHVFIPILPEHLLAYCEAPMPYILGVHKSLLPEIQSRSMEDHVLVDLDEDLIISPFTDTDNWPTELVAGIKPIAKRIRQLGPHAPERHEDILAFAEGITDLYVQIMAGSTQCIVATNDREISFYAEKFKLLKPRVFGPMLEHLVEMQMFQQFIELCVAKNKQPIYGSPEAACLLYEKLELCFALLALAHLTRSNFSSATMGTDQVPAVKSGGLLEQHNASNKRVTRLAAEDDGSTLLATNTSFAHAPSTTLSGRQRSVTTQPSGYLEAGRPRAALVTTEHSRSVLQPARSPPRVPVRVDANSVRAKPVRPAQQSEAVQSYLQARQQGWDMPIAEASMEEEDEPPTRGRGTIGAPRSHRANSSITDDGEEGENEDNQEMGSLASLSLDRSDAGVIPTPPPRRMRPSQRRVIAKSPGESPDPVRQPPLAAATRASNAQIDLAQLESVWADFVDKIPSAPMPIKGRGRRESPQRLSGHSLPGSSVPLSTSNPFADLEGRSSASPESSPFHVDTAVRPRRSSSMNLALAARSHSSPTASPRPGRARSGYADPPTHAE</sequence>
<evidence type="ECO:0000259" key="3">
    <source>
        <dbReference type="PROSITE" id="PS50211"/>
    </source>
</evidence>
<feature type="chain" id="PRO_5002742932" description="UDENN domain-containing protein" evidence="2">
    <location>
        <begin position="20"/>
        <end position="795"/>
    </location>
</feature>
<gene>
    <name evidence="4" type="ORF">MONBRDRAFT_28397</name>
</gene>
<dbReference type="STRING" id="81824.A9V822"/>
<keyword evidence="5" id="KW-1185">Reference proteome</keyword>
<feature type="region of interest" description="Disordered" evidence="1">
    <location>
        <begin position="578"/>
        <end position="674"/>
    </location>
</feature>
<dbReference type="GO" id="GO:0005829">
    <property type="term" value="C:cytosol"/>
    <property type="evidence" value="ECO:0000318"/>
    <property type="project" value="GO_Central"/>
</dbReference>
<feature type="compositionally biased region" description="Polar residues" evidence="1">
    <location>
        <begin position="712"/>
        <end position="731"/>
    </location>
</feature>
<dbReference type="SMART" id="SM00799">
    <property type="entry name" value="DENN"/>
    <property type="match status" value="1"/>
</dbReference>
<feature type="compositionally biased region" description="Acidic residues" evidence="1">
    <location>
        <begin position="607"/>
        <end position="618"/>
    </location>
</feature>
<accession>A9V822</accession>
<proteinExistence type="predicted"/>
<keyword evidence="2" id="KW-0732">Signal</keyword>
<dbReference type="InterPro" id="IPR043153">
    <property type="entry name" value="DENN_C"/>
</dbReference>
<dbReference type="Pfam" id="PF02141">
    <property type="entry name" value="DENN"/>
    <property type="match status" value="1"/>
</dbReference>
<dbReference type="KEGG" id="mbr:MONBRDRAFT_28397"/>
<dbReference type="FunFam" id="3.40.50.11500:FF:000004">
    <property type="entry name" value="DENN domain-containing protein 2C isoform X1"/>
    <property type="match status" value="1"/>
</dbReference>
<reference evidence="4 5" key="1">
    <citation type="journal article" date="2008" name="Nature">
        <title>The genome of the choanoflagellate Monosiga brevicollis and the origin of metazoans.</title>
        <authorList>
            <consortium name="JGI Sequencing"/>
            <person name="King N."/>
            <person name="Westbrook M.J."/>
            <person name="Young S.L."/>
            <person name="Kuo A."/>
            <person name="Abedin M."/>
            <person name="Chapman J."/>
            <person name="Fairclough S."/>
            <person name="Hellsten U."/>
            <person name="Isogai Y."/>
            <person name="Letunic I."/>
            <person name="Marr M."/>
            <person name="Pincus D."/>
            <person name="Putnam N."/>
            <person name="Rokas A."/>
            <person name="Wright K.J."/>
            <person name="Zuzow R."/>
            <person name="Dirks W."/>
            <person name="Good M."/>
            <person name="Goodstein D."/>
            <person name="Lemons D."/>
            <person name="Li W."/>
            <person name="Lyons J.B."/>
            <person name="Morris A."/>
            <person name="Nichols S."/>
            <person name="Richter D.J."/>
            <person name="Salamov A."/>
            <person name="Bork P."/>
            <person name="Lim W.A."/>
            <person name="Manning G."/>
            <person name="Miller W.T."/>
            <person name="McGinnis W."/>
            <person name="Shapiro H."/>
            <person name="Tjian R."/>
            <person name="Grigoriev I.V."/>
            <person name="Rokhsar D."/>
        </authorList>
    </citation>
    <scope>NUCLEOTIDE SEQUENCE [LARGE SCALE GENOMIC DNA]</scope>
    <source>
        <strain evidence="5">MX1 / ATCC 50154</strain>
    </source>
</reference>
<dbReference type="EMBL" id="CH991567">
    <property type="protein sequence ID" value="EDQ86264.1"/>
    <property type="molecule type" value="Genomic_DNA"/>
</dbReference>
<dbReference type="InterPro" id="IPR040032">
    <property type="entry name" value="DENND1A/B/C"/>
</dbReference>
<dbReference type="Proteomes" id="UP000001357">
    <property type="component" value="Unassembled WGS sequence"/>
</dbReference>
<dbReference type="PANTHER" id="PTHR13196:SF14">
    <property type="entry name" value="UDENN DOMAIN-CONTAINING PROTEIN"/>
    <property type="match status" value="1"/>
</dbReference>
<dbReference type="InterPro" id="IPR037516">
    <property type="entry name" value="Tripartite_DENN"/>
</dbReference>
<dbReference type="InParanoid" id="A9V822"/>
<dbReference type="PROSITE" id="PS50211">
    <property type="entry name" value="DENN"/>
    <property type="match status" value="1"/>
</dbReference>
<feature type="compositionally biased region" description="Polar residues" evidence="1">
    <location>
        <begin position="553"/>
        <end position="564"/>
    </location>
</feature>
<protein>
    <recommendedName>
        <fullName evidence="3">UDENN domain-containing protein</fullName>
    </recommendedName>
</protein>
<dbReference type="PANTHER" id="PTHR13196">
    <property type="entry name" value="DENN DOMAIN-CONTAINING"/>
    <property type="match status" value="1"/>
</dbReference>
<evidence type="ECO:0000313" key="4">
    <source>
        <dbReference type="EMBL" id="EDQ86264.1"/>
    </source>
</evidence>
<dbReference type="OMA" id="MEMFVES"/>
<dbReference type="RefSeq" id="XP_001748934.1">
    <property type="nucleotide sequence ID" value="XM_001748882.1"/>
</dbReference>
<name>A9V822_MONBE</name>
<evidence type="ECO:0000256" key="1">
    <source>
        <dbReference type="SAM" id="MobiDB-lite"/>
    </source>
</evidence>
<evidence type="ECO:0000256" key="2">
    <source>
        <dbReference type="SAM" id="SignalP"/>
    </source>
</evidence>
<dbReference type="AlphaFoldDB" id="A9V822"/>
<dbReference type="Gene3D" id="3.40.50.11500">
    <property type="match status" value="1"/>
</dbReference>
<dbReference type="eggNOG" id="KOG3569">
    <property type="taxonomic scope" value="Eukaryota"/>
</dbReference>
<feature type="domain" description="UDENN" evidence="3">
    <location>
        <begin position="1"/>
        <end position="406"/>
    </location>
</feature>
<evidence type="ECO:0000313" key="5">
    <source>
        <dbReference type="Proteomes" id="UP000001357"/>
    </source>
</evidence>
<dbReference type="GO" id="GO:1901981">
    <property type="term" value="F:phosphatidylinositol phosphate binding"/>
    <property type="evidence" value="ECO:0000318"/>
    <property type="project" value="GO_Central"/>
</dbReference>
<dbReference type="GO" id="GO:0005085">
    <property type="term" value="F:guanyl-nucleotide exchange factor activity"/>
    <property type="evidence" value="ECO:0007669"/>
    <property type="project" value="InterPro"/>
</dbReference>
<dbReference type="InterPro" id="IPR001194">
    <property type="entry name" value="cDENN_dom"/>
</dbReference>
<dbReference type="GeneID" id="5894127"/>
<feature type="signal peptide" evidence="2">
    <location>
        <begin position="1"/>
        <end position="19"/>
    </location>
</feature>
<feature type="region of interest" description="Disordered" evidence="1">
    <location>
        <begin position="696"/>
        <end position="795"/>
    </location>
</feature>
<dbReference type="GO" id="GO:0032456">
    <property type="term" value="P:endocytic recycling"/>
    <property type="evidence" value="ECO:0000318"/>
    <property type="project" value="GO_Central"/>
</dbReference>
<feature type="region of interest" description="Disordered" evidence="1">
    <location>
        <begin position="522"/>
        <end position="564"/>
    </location>
</feature>
<organism evidence="4 5">
    <name type="scientific">Monosiga brevicollis</name>
    <name type="common">Choanoflagellate</name>
    <dbReference type="NCBI Taxonomy" id="81824"/>
    <lineage>
        <taxon>Eukaryota</taxon>
        <taxon>Choanoflagellata</taxon>
        <taxon>Craspedida</taxon>
        <taxon>Salpingoecidae</taxon>
        <taxon>Monosiga</taxon>
    </lineage>
</organism>
<dbReference type="GO" id="GO:0006897">
    <property type="term" value="P:endocytosis"/>
    <property type="evidence" value="ECO:0000318"/>
    <property type="project" value="GO_Central"/>
</dbReference>